<dbReference type="Proteomes" id="UP000568839">
    <property type="component" value="Unassembled WGS sequence"/>
</dbReference>
<organism evidence="1 2">
    <name type="scientific">Geomicrobium halophilum</name>
    <dbReference type="NCBI Taxonomy" id="549000"/>
    <lineage>
        <taxon>Bacteria</taxon>
        <taxon>Bacillati</taxon>
        <taxon>Bacillota</taxon>
        <taxon>Bacilli</taxon>
        <taxon>Bacillales</taxon>
        <taxon>Geomicrobium</taxon>
    </lineage>
</organism>
<protein>
    <submittedName>
        <fullName evidence="1">Uncharacterized protein</fullName>
    </submittedName>
</protein>
<evidence type="ECO:0000313" key="2">
    <source>
        <dbReference type="Proteomes" id="UP000568839"/>
    </source>
</evidence>
<dbReference type="CDD" id="cd08026">
    <property type="entry name" value="DUF326"/>
    <property type="match status" value="1"/>
</dbReference>
<accession>A0A841PR69</accession>
<dbReference type="AlphaFoldDB" id="A0A841PR69"/>
<name>A0A841PR69_9BACL</name>
<dbReference type="InterPro" id="IPR005560">
    <property type="entry name" value="Csp_YhjQ"/>
</dbReference>
<reference evidence="1 2" key="1">
    <citation type="submission" date="2020-08" db="EMBL/GenBank/DDBJ databases">
        <title>Genomic Encyclopedia of Type Strains, Phase IV (KMG-IV): sequencing the most valuable type-strain genomes for metagenomic binning, comparative biology and taxonomic classification.</title>
        <authorList>
            <person name="Goeker M."/>
        </authorList>
    </citation>
    <scope>NUCLEOTIDE SEQUENCE [LARGE SCALE GENOMIC DNA]</scope>
    <source>
        <strain evidence="1 2">DSM 21769</strain>
    </source>
</reference>
<evidence type="ECO:0000313" key="1">
    <source>
        <dbReference type="EMBL" id="MBB6449666.1"/>
    </source>
</evidence>
<sequence>MLAECIRLDRECADICAFAVQAMQTNSRFAKQICELCADICQACGDECAKHDHHQHCQDCAEACHRCAKICREMAAA</sequence>
<proteinExistence type="predicted"/>
<comment type="caution">
    <text evidence="1">The sequence shown here is derived from an EMBL/GenBank/DDBJ whole genome shotgun (WGS) entry which is preliminary data.</text>
</comment>
<keyword evidence="2" id="KW-1185">Reference proteome</keyword>
<dbReference type="PANTHER" id="PTHR37310">
    <property type="entry name" value="CYTOPLASMIC PROTEIN-RELATED"/>
    <property type="match status" value="1"/>
</dbReference>
<dbReference type="PANTHER" id="PTHR37310:SF1">
    <property type="entry name" value="CYTOPLASMIC PROTEIN"/>
    <property type="match status" value="1"/>
</dbReference>
<dbReference type="Pfam" id="PF03860">
    <property type="entry name" value="Csp"/>
    <property type="match status" value="1"/>
</dbReference>
<gene>
    <name evidence="1" type="ORF">HNR44_001644</name>
</gene>
<dbReference type="EMBL" id="JACHHJ010000002">
    <property type="protein sequence ID" value="MBB6449666.1"/>
    <property type="molecule type" value="Genomic_DNA"/>
</dbReference>
<dbReference type="Gene3D" id="1.20.1270.360">
    <property type="match status" value="1"/>
</dbReference>
<dbReference type="InterPro" id="IPR044543">
    <property type="entry name" value="YHJQ-like"/>
</dbReference>